<dbReference type="Proteomes" id="UP000279760">
    <property type="component" value="Chromosome 2"/>
</dbReference>
<dbReference type="KEGG" id="vsh:BSZ05_25785"/>
<dbReference type="Proteomes" id="UP000197092">
    <property type="component" value="Chromosome 2"/>
</dbReference>
<protein>
    <submittedName>
        <fullName evidence="2">DUF2913 family protein</fullName>
    </submittedName>
</protein>
<reference evidence="3" key="1">
    <citation type="submission" date="2016-12" db="EMBL/GenBank/DDBJ databases">
        <title>Comparative genomic analysis reveals the diversity, evolution, and environmental adaptation strategies of the genus Vibrio.</title>
        <authorList>
            <person name="Lin H."/>
            <person name="Wang X."/>
            <person name="Zhang X.-H."/>
        </authorList>
    </citation>
    <scope>NUCLEOTIDE SEQUENCE [LARGE SCALE GENOMIC DNA]</scope>
    <source>
        <strain evidence="3">QT6D1</strain>
    </source>
</reference>
<dbReference type="EMBL" id="CP018309">
    <property type="protein sequence ID" value="ASI93158.1"/>
    <property type="molecule type" value="Genomic_DNA"/>
</dbReference>
<proteinExistence type="predicted"/>
<gene>
    <name evidence="1" type="ORF">BSZ05_25785</name>
    <name evidence="2" type="ORF">ECB94_22290</name>
</gene>
<accession>A0A241TCU7</accession>
<reference evidence="1" key="2">
    <citation type="journal article" date="2018" name="BMC Genomics">
        <title>Comparative genomic analysis reveals the evolution and environmental adaptation strategies of vibrios.</title>
        <authorList>
            <person name="Lin H."/>
            <person name="Yu M."/>
            <person name="Wang X."/>
            <person name="Zhang X.H."/>
        </authorList>
    </citation>
    <scope>NUCLEOTIDE SEQUENCE</scope>
    <source>
        <strain evidence="1">QT6D1</strain>
    </source>
</reference>
<reference evidence="2 4" key="3">
    <citation type="submission" date="2018-11" db="EMBL/GenBank/DDBJ databases">
        <title>Complete Genome Sequence of Vbrio mediterranei 117-T6: a Potential Pathogen Bacteria Isolated from the Conchocelis of Pyropia.</title>
        <authorList>
            <person name="Liu Q."/>
        </authorList>
    </citation>
    <scope>NUCLEOTIDE SEQUENCE [LARGE SCALE GENOMIC DNA]</scope>
    <source>
        <strain evidence="2 4">117-T6</strain>
    </source>
</reference>
<dbReference type="EMBL" id="CP033578">
    <property type="protein sequence ID" value="AYV24003.1"/>
    <property type="molecule type" value="Genomic_DNA"/>
</dbReference>
<evidence type="ECO:0000313" key="1">
    <source>
        <dbReference type="EMBL" id="ASI93158.1"/>
    </source>
</evidence>
<evidence type="ECO:0000313" key="4">
    <source>
        <dbReference type="Proteomes" id="UP000279760"/>
    </source>
</evidence>
<evidence type="ECO:0000313" key="2">
    <source>
        <dbReference type="EMBL" id="AYV24003.1"/>
    </source>
</evidence>
<name>A0A241TCU7_9VIBR</name>
<sequence>MQNKGSSSKQMSTSNSVSIQLLTEVSLHALLHLEFKKLESKSQLFDLAKKNELLVRWLKPKLKSNKYKAIRKQLKAMSLQAKKSQVDLEDVLLRGVEAKPDVSQPHLDSYLLLIRELEKKLGTTVLLSSPEKVDLNHDENGCLLCVLSTDLNAHFGARNQLLSGISILFRGTVREKHLFLKTIYANDIFSYQIQYEDDNFVRITLELDKS</sequence>
<dbReference type="Pfam" id="PF11140">
    <property type="entry name" value="DUF2913"/>
    <property type="match status" value="1"/>
</dbReference>
<dbReference type="AlphaFoldDB" id="A0A241TCU7"/>
<organism evidence="2 4">
    <name type="scientific">Vibrio mediterranei</name>
    <dbReference type="NCBI Taxonomy" id="689"/>
    <lineage>
        <taxon>Bacteria</taxon>
        <taxon>Pseudomonadati</taxon>
        <taxon>Pseudomonadota</taxon>
        <taxon>Gammaproteobacteria</taxon>
        <taxon>Vibrionales</taxon>
        <taxon>Vibrionaceae</taxon>
        <taxon>Vibrio</taxon>
    </lineage>
</organism>
<evidence type="ECO:0000313" key="3">
    <source>
        <dbReference type="Proteomes" id="UP000197092"/>
    </source>
</evidence>
<dbReference type="InterPro" id="IPR021316">
    <property type="entry name" value="DUF2913"/>
</dbReference>